<feature type="transmembrane region" description="Helical" evidence="1">
    <location>
        <begin position="31"/>
        <end position="50"/>
    </location>
</feature>
<gene>
    <name evidence="2" type="ORF">FBZ87_105254</name>
</gene>
<keyword evidence="1" id="KW-0472">Membrane</keyword>
<protein>
    <submittedName>
        <fullName evidence="2">Uncharacterized protein</fullName>
    </submittedName>
</protein>
<evidence type="ECO:0000313" key="2">
    <source>
        <dbReference type="EMBL" id="TWB73333.1"/>
    </source>
</evidence>
<dbReference type="Proteomes" id="UP000320516">
    <property type="component" value="Unassembled WGS sequence"/>
</dbReference>
<comment type="caution">
    <text evidence="2">The sequence shown here is derived from an EMBL/GenBank/DDBJ whole genome shotgun (WGS) entry which is preliminary data.</text>
</comment>
<sequence length="67" mass="7455">MVGVWSVEIMTFVAALYCLVRGLLDLRQKRYVWGVLGLLCGVGVLVMPIHTHAVPWTSPTDTQNPNM</sequence>
<evidence type="ECO:0000313" key="3">
    <source>
        <dbReference type="Proteomes" id="UP000320516"/>
    </source>
</evidence>
<keyword evidence="1" id="KW-0812">Transmembrane</keyword>
<dbReference type="EMBL" id="VITV01000005">
    <property type="protein sequence ID" value="TWB73333.1"/>
    <property type="molecule type" value="Genomic_DNA"/>
</dbReference>
<organism evidence="2 3">
    <name type="scientific">Nitrospirillum amazonense</name>
    <dbReference type="NCBI Taxonomy" id="28077"/>
    <lineage>
        <taxon>Bacteria</taxon>
        <taxon>Pseudomonadati</taxon>
        <taxon>Pseudomonadota</taxon>
        <taxon>Alphaproteobacteria</taxon>
        <taxon>Rhodospirillales</taxon>
        <taxon>Azospirillaceae</taxon>
        <taxon>Nitrospirillum</taxon>
    </lineage>
</organism>
<feature type="transmembrane region" description="Helical" evidence="1">
    <location>
        <begin position="6"/>
        <end position="24"/>
    </location>
</feature>
<accession>A0A560JQC2</accession>
<reference evidence="2 3" key="1">
    <citation type="submission" date="2019-06" db="EMBL/GenBank/DDBJ databases">
        <title>Genomic Encyclopedia of Type Strains, Phase IV (KMG-V): Genome sequencing to study the core and pangenomes of soil and plant-associated prokaryotes.</title>
        <authorList>
            <person name="Whitman W."/>
        </authorList>
    </citation>
    <scope>NUCLEOTIDE SEQUENCE [LARGE SCALE GENOMIC DNA]</scope>
    <source>
        <strain evidence="2 3">BR 12005</strain>
    </source>
</reference>
<dbReference type="AlphaFoldDB" id="A0A560JQC2"/>
<name>A0A560JQC2_9PROT</name>
<proteinExistence type="predicted"/>
<keyword evidence="1" id="KW-1133">Transmembrane helix</keyword>
<evidence type="ECO:0000256" key="1">
    <source>
        <dbReference type="SAM" id="Phobius"/>
    </source>
</evidence>